<protein>
    <submittedName>
        <fullName evidence="1">Detected protein of confused Function</fullName>
    </submittedName>
</protein>
<dbReference type="Proteomes" id="UP000436088">
    <property type="component" value="Unassembled WGS sequence"/>
</dbReference>
<organism evidence="1 2">
    <name type="scientific">Hibiscus syriacus</name>
    <name type="common">Rose of Sharon</name>
    <dbReference type="NCBI Taxonomy" id="106335"/>
    <lineage>
        <taxon>Eukaryota</taxon>
        <taxon>Viridiplantae</taxon>
        <taxon>Streptophyta</taxon>
        <taxon>Embryophyta</taxon>
        <taxon>Tracheophyta</taxon>
        <taxon>Spermatophyta</taxon>
        <taxon>Magnoliopsida</taxon>
        <taxon>eudicotyledons</taxon>
        <taxon>Gunneridae</taxon>
        <taxon>Pentapetalae</taxon>
        <taxon>rosids</taxon>
        <taxon>malvids</taxon>
        <taxon>Malvales</taxon>
        <taxon>Malvaceae</taxon>
        <taxon>Malvoideae</taxon>
        <taxon>Hibiscus</taxon>
    </lineage>
</organism>
<dbReference type="AlphaFoldDB" id="A0A6A2WBT7"/>
<gene>
    <name evidence="1" type="ORF">F3Y22_tig00117026pilonHSYRG00081</name>
</gene>
<evidence type="ECO:0000313" key="1">
    <source>
        <dbReference type="EMBL" id="KAE8655502.1"/>
    </source>
</evidence>
<reference evidence="1" key="1">
    <citation type="submission" date="2019-09" db="EMBL/GenBank/DDBJ databases">
        <title>Draft genome information of white flower Hibiscus syriacus.</title>
        <authorList>
            <person name="Kim Y.-M."/>
        </authorList>
    </citation>
    <scope>NUCLEOTIDE SEQUENCE [LARGE SCALE GENOMIC DNA]</scope>
    <source>
        <strain evidence="1">YM2019G1</strain>
    </source>
</reference>
<comment type="caution">
    <text evidence="1">The sequence shown here is derived from an EMBL/GenBank/DDBJ whole genome shotgun (WGS) entry which is preliminary data.</text>
</comment>
<accession>A0A6A2WBT7</accession>
<dbReference type="PANTHER" id="PTHR31245">
    <property type="entry name" value="UBIQUITIN SYSTEM COMPONENT CUE PROTEIN"/>
    <property type="match status" value="1"/>
</dbReference>
<dbReference type="PANTHER" id="PTHR31245:SF20">
    <property type="entry name" value="F18B13.13 PROTEIN"/>
    <property type="match status" value="1"/>
</dbReference>
<name>A0A6A2WBT7_HIBSY</name>
<proteinExistence type="predicted"/>
<dbReference type="EMBL" id="VEPZ02001778">
    <property type="protein sequence ID" value="KAE8655502.1"/>
    <property type="molecule type" value="Genomic_DNA"/>
</dbReference>
<keyword evidence="2" id="KW-1185">Reference proteome</keyword>
<evidence type="ECO:0000313" key="2">
    <source>
        <dbReference type="Proteomes" id="UP000436088"/>
    </source>
</evidence>
<sequence length="120" mass="12200">MKGTASGECGNDIDSAVKRLQELCLGAPEARGGKTCLVEETGTTAEQGILTNDGEAAAAAVTVQNPPASENLPVDGAVWVGLFVREMMSATSMDDAKSCASILLAILENSISKQAAEGTA</sequence>